<dbReference type="Proteomes" id="UP001345219">
    <property type="component" value="Chromosome 17"/>
</dbReference>
<sequence length="114" mass="12837">MSSTNLAATMTLVMRRRWTLKELIRGDGWHLDEQVQVDLGHDEAAGAAVRVLVDPLRVVLDRERRPRQFLEGRNLLLRWPAPFDLATSSSGNERKAMSPDIASGFSSSDMVLFE</sequence>
<accession>A0AAN7K1S7</accession>
<dbReference type="AlphaFoldDB" id="A0AAN7K1S7"/>
<comment type="caution">
    <text evidence="1">The sequence shown here is derived from an EMBL/GenBank/DDBJ whole genome shotgun (WGS) entry which is preliminary data.</text>
</comment>
<protein>
    <submittedName>
        <fullName evidence="1">Uncharacterized protein</fullName>
    </submittedName>
</protein>
<evidence type="ECO:0000313" key="1">
    <source>
        <dbReference type="EMBL" id="KAK4759270.1"/>
    </source>
</evidence>
<name>A0AAN7K1S7_9MYRT</name>
<evidence type="ECO:0000313" key="2">
    <source>
        <dbReference type="Proteomes" id="UP001345219"/>
    </source>
</evidence>
<reference evidence="1 2" key="1">
    <citation type="journal article" date="2023" name="Hortic Res">
        <title>Pangenome of water caltrop reveals structural variations and asymmetric subgenome divergence after allopolyploidization.</title>
        <authorList>
            <person name="Zhang X."/>
            <person name="Chen Y."/>
            <person name="Wang L."/>
            <person name="Yuan Y."/>
            <person name="Fang M."/>
            <person name="Shi L."/>
            <person name="Lu R."/>
            <person name="Comes H.P."/>
            <person name="Ma Y."/>
            <person name="Chen Y."/>
            <person name="Huang G."/>
            <person name="Zhou Y."/>
            <person name="Zheng Z."/>
            <person name="Qiu Y."/>
        </authorList>
    </citation>
    <scope>NUCLEOTIDE SEQUENCE [LARGE SCALE GENOMIC DNA]</scope>
    <source>
        <tissue evidence="1">Roots</tissue>
    </source>
</reference>
<dbReference type="EMBL" id="JAXIOK010000011">
    <property type="protein sequence ID" value="KAK4759270.1"/>
    <property type="molecule type" value="Genomic_DNA"/>
</dbReference>
<proteinExistence type="predicted"/>
<keyword evidence="2" id="KW-1185">Reference proteome</keyword>
<gene>
    <name evidence="1" type="ORF">SAY87_022401</name>
</gene>
<organism evidence="1 2">
    <name type="scientific">Trapa incisa</name>
    <dbReference type="NCBI Taxonomy" id="236973"/>
    <lineage>
        <taxon>Eukaryota</taxon>
        <taxon>Viridiplantae</taxon>
        <taxon>Streptophyta</taxon>
        <taxon>Embryophyta</taxon>
        <taxon>Tracheophyta</taxon>
        <taxon>Spermatophyta</taxon>
        <taxon>Magnoliopsida</taxon>
        <taxon>eudicotyledons</taxon>
        <taxon>Gunneridae</taxon>
        <taxon>Pentapetalae</taxon>
        <taxon>rosids</taxon>
        <taxon>malvids</taxon>
        <taxon>Myrtales</taxon>
        <taxon>Lythraceae</taxon>
        <taxon>Trapa</taxon>
    </lineage>
</organism>